<dbReference type="EMBL" id="GL732584">
    <property type="protein sequence ID" value="EFX74319.1"/>
    <property type="molecule type" value="Genomic_DNA"/>
</dbReference>
<dbReference type="PhylomeDB" id="E9H1S1"/>
<feature type="non-terminal residue" evidence="2">
    <location>
        <position position="375"/>
    </location>
</feature>
<sequence>FSEKRLLSTSAQPVACVFAAPQRPLPSVSCKRADGRRSTETKKTFWQFIKRYKMPKEKPVVSLFSQCIDCICKFKCNIPVNAKRFKTWTGSPWSIQLRTDSESSINPFRTIPELQKLIVPYWYRYNYEQFLNFFPKLEKLQTLALCYSNIDNSCLKIIGTWCKNLRILNVNGCNRLTDTGIEWLIQKPTELNKTLEVLLLNCAAVTKRGIKMAVENFPALQIVSNGSTFDVLLEMAQSAAQAQPHKNSSFTHLAIHSVGVYTSGLLGSVMRYCPSLFEIIIEVKVGFTDTDLFCLTSLKNLQTLKLFYHNQSYNGREITFDKGLAPVLKLLRLENCHLVTKQGLDELAIKENILKKIRIYFCQKSFGTERIKYIH</sequence>
<keyword evidence="3" id="KW-1185">Reference proteome</keyword>
<dbReference type="eggNOG" id="ENOG502S2U8">
    <property type="taxonomic scope" value="Eukaryota"/>
</dbReference>
<dbReference type="OrthoDB" id="1708588at2759"/>
<gene>
    <name evidence="2" type="ORF">DAPPUDRAFT_109011</name>
</gene>
<dbReference type="AlphaFoldDB" id="E9H1S1"/>
<feature type="domain" description="F-box/LRR-repeat protein 15-like leucin rich repeat" evidence="1">
    <location>
        <begin position="131"/>
        <end position="215"/>
    </location>
</feature>
<organism evidence="2 3">
    <name type="scientific">Daphnia pulex</name>
    <name type="common">Water flea</name>
    <dbReference type="NCBI Taxonomy" id="6669"/>
    <lineage>
        <taxon>Eukaryota</taxon>
        <taxon>Metazoa</taxon>
        <taxon>Ecdysozoa</taxon>
        <taxon>Arthropoda</taxon>
        <taxon>Crustacea</taxon>
        <taxon>Branchiopoda</taxon>
        <taxon>Diplostraca</taxon>
        <taxon>Cladocera</taxon>
        <taxon>Anomopoda</taxon>
        <taxon>Daphniidae</taxon>
        <taxon>Daphnia</taxon>
    </lineage>
</organism>
<dbReference type="Pfam" id="PF25372">
    <property type="entry name" value="DUF7885"/>
    <property type="match status" value="1"/>
</dbReference>
<protein>
    <recommendedName>
        <fullName evidence="1">F-box/LRR-repeat protein 15-like leucin rich repeat domain-containing protein</fullName>
    </recommendedName>
</protein>
<dbReference type="HOGENOM" id="CLU_062761_0_0_1"/>
<dbReference type="KEGG" id="dpx:DAPPUDRAFT_109011"/>
<accession>E9H1S1</accession>
<dbReference type="PANTHER" id="PTHR13318">
    <property type="entry name" value="PARTNER OF PAIRED, ISOFORM B-RELATED"/>
    <property type="match status" value="1"/>
</dbReference>
<evidence type="ECO:0000313" key="3">
    <source>
        <dbReference type="Proteomes" id="UP000000305"/>
    </source>
</evidence>
<dbReference type="SUPFAM" id="SSF52047">
    <property type="entry name" value="RNI-like"/>
    <property type="match status" value="1"/>
</dbReference>
<dbReference type="InterPro" id="IPR032675">
    <property type="entry name" value="LRR_dom_sf"/>
</dbReference>
<dbReference type="InParanoid" id="E9H1S1"/>
<dbReference type="SMART" id="SM00367">
    <property type="entry name" value="LRR_CC"/>
    <property type="match status" value="3"/>
</dbReference>
<evidence type="ECO:0000313" key="2">
    <source>
        <dbReference type="EMBL" id="EFX74319.1"/>
    </source>
</evidence>
<dbReference type="GO" id="GO:0005737">
    <property type="term" value="C:cytoplasm"/>
    <property type="evidence" value="ECO:0000318"/>
    <property type="project" value="GO_Central"/>
</dbReference>
<dbReference type="Gene3D" id="3.80.10.10">
    <property type="entry name" value="Ribonuclease Inhibitor"/>
    <property type="match status" value="1"/>
</dbReference>
<name>E9H1S1_DAPPU</name>
<dbReference type="Proteomes" id="UP000000305">
    <property type="component" value="Unassembled WGS sequence"/>
</dbReference>
<proteinExistence type="predicted"/>
<dbReference type="InterPro" id="IPR006553">
    <property type="entry name" value="Leu-rich_rpt_Cys-con_subtyp"/>
</dbReference>
<dbReference type="InterPro" id="IPR057207">
    <property type="entry name" value="FBXL15_LRR"/>
</dbReference>
<dbReference type="FunFam" id="3.80.10.10:FF:001624">
    <property type="entry name" value="Uncharacterized protein"/>
    <property type="match status" value="1"/>
</dbReference>
<evidence type="ECO:0000259" key="1">
    <source>
        <dbReference type="Pfam" id="PF25372"/>
    </source>
</evidence>
<reference evidence="2 3" key="1">
    <citation type="journal article" date="2011" name="Science">
        <title>The ecoresponsive genome of Daphnia pulex.</title>
        <authorList>
            <person name="Colbourne J.K."/>
            <person name="Pfrender M.E."/>
            <person name="Gilbert D."/>
            <person name="Thomas W.K."/>
            <person name="Tucker A."/>
            <person name="Oakley T.H."/>
            <person name="Tokishita S."/>
            <person name="Aerts A."/>
            <person name="Arnold G.J."/>
            <person name="Basu M.K."/>
            <person name="Bauer D.J."/>
            <person name="Caceres C.E."/>
            <person name="Carmel L."/>
            <person name="Casola C."/>
            <person name="Choi J.H."/>
            <person name="Detter J.C."/>
            <person name="Dong Q."/>
            <person name="Dusheyko S."/>
            <person name="Eads B.D."/>
            <person name="Frohlich T."/>
            <person name="Geiler-Samerotte K.A."/>
            <person name="Gerlach D."/>
            <person name="Hatcher P."/>
            <person name="Jogdeo S."/>
            <person name="Krijgsveld J."/>
            <person name="Kriventseva E.V."/>
            <person name="Kultz D."/>
            <person name="Laforsch C."/>
            <person name="Lindquist E."/>
            <person name="Lopez J."/>
            <person name="Manak J.R."/>
            <person name="Muller J."/>
            <person name="Pangilinan J."/>
            <person name="Patwardhan R.P."/>
            <person name="Pitluck S."/>
            <person name="Pritham E.J."/>
            <person name="Rechtsteiner A."/>
            <person name="Rho M."/>
            <person name="Rogozin I.B."/>
            <person name="Sakarya O."/>
            <person name="Salamov A."/>
            <person name="Schaack S."/>
            <person name="Shapiro H."/>
            <person name="Shiga Y."/>
            <person name="Skalitzky C."/>
            <person name="Smith Z."/>
            <person name="Souvorov A."/>
            <person name="Sung W."/>
            <person name="Tang Z."/>
            <person name="Tsuchiya D."/>
            <person name="Tu H."/>
            <person name="Vos H."/>
            <person name="Wang M."/>
            <person name="Wolf Y.I."/>
            <person name="Yamagata H."/>
            <person name="Yamada T."/>
            <person name="Ye Y."/>
            <person name="Shaw J.R."/>
            <person name="Andrews J."/>
            <person name="Crease T.J."/>
            <person name="Tang H."/>
            <person name="Lucas S.M."/>
            <person name="Robertson H.M."/>
            <person name="Bork P."/>
            <person name="Koonin E.V."/>
            <person name="Zdobnov E.M."/>
            <person name="Grigoriev I.V."/>
            <person name="Lynch M."/>
            <person name="Boore J.L."/>
        </authorList>
    </citation>
    <scope>NUCLEOTIDE SEQUENCE [LARGE SCALE GENOMIC DNA]</scope>
</reference>